<dbReference type="AlphaFoldDB" id="A0A840PMU4"/>
<evidence type="ECO:0000313" key="3">
    <source>
        <dbReference type="Proteomes" id="UP000578449"/>
    </source>
</evidence>
<feature type="region of interest" description="Disordered" evidence="1">
    <location>
        <begin position="188"/>
        <end position="278"/>
    </location>
</feature>
<comment type="caution">
    <text evidence="2">The sequence shown here is derived from an EMBL/GenBank/DDBJ whole genome shotgun (WGS) entry which is preliminary data.</text>
</comment>
<evidence type="ECO:0000313" key="2">
    <source>
        <dbReference type="EMBL" id="MBB5140259.1"/>
    </source>
</evidence>
<evidence type="ECO:0000256" key="1">
    <source>
        <dbReference type="SAM" id="MobiDB-lite"/>
    </source>
</evidence>
<sequence>MQARRHLVGGALRFAPLCAHLVAVPASRASAHAVPRSGRPQGTRPHSSASPQWERARSGARHSAPRPGNARLAPAHQRGGRRLIGACARREPRSLPCTSGRRRSPIGPAARHTARPRGGFQRSVRGMDRCGCGPAHGAPQDGGWRETDAGPRRIAAQGGRKRAAAAGFALTTCVCARCAFRHHPIGGGSRGCGSSGHRPGHAHPTSPRTGASNMGTPQPRPRPGTPAPAPHVRPSLPESSQRERVTCRNAGHTRASLPRSPPVPQPGAEAGRMSGSVL</sequence>
<organism evidence="2 3">
    <name type="scientific">Thermocatellispora tengchongensis</name>
    <dbReference type="NCBI Taxonomy" id="1073253"/>
    <lineage>
        <taxon>Bacteria</taxon>
        <taxon>Bacillati</taxon>
        <taxon>Actinomycetota</taxon>
        <taxon>Actinomycetes</taxon>
        <taxon>Streptosporangiales</taxon>
        <taxon>Streptosporangiaceae</taxon>
        <taxon>Thermocatellispora</taxon>
    </lineage>
</organism>
<gene>
    <name evidence="2" type="ORF">HNP84_010026</name>
</gene>
<feature type="region of interest" description="Disordered" evidence="1">
    <location>
        <begin position="29"/>
        <end position="158"/>
    </location>
</feature>
<proteinExistence type="predicted"/>
<dbReference type="EMBL" id="JACHGN010000039">
    <property type="protein sequence ID" value="MBB5140259.1"/>
    <property type="molecule type" value="Genomic_DNA"/>
</dbReference>
<protein>
    <submittedName>
        <fullName evidence="2">Uncharacterized protein</fullName>
    </submittedName>
</protein>
<reference evidence="2 3" key="1">
    <citation type="submission" date="2020-08" db="EMBL/GenBank/DDBJ databases">
        <title>Genomic Encyclopedia of Type Strains, Phase IV (KMG-IV): sequencing the most valuable type-strain genomes for metagenomic binning, comparative biology and taxonomic classification.</title>
        <authorList>
            <person name="Goeker M."/>
        </authorList>
    </citation>
    <scope>NUCLEOTIDE SEQUENCE [LARGE SCALE GENOMIC DNA]</scope>
    <source>
        <strain evidence="2 3">DSM 45615</strain>
    </source>
</reference>
<keyword evidence="3" id="KW-1185">Reference proteome</keyword>
<feature type="compositionally biased region" description="Pro residues" evidence="1">
    <location>
        <begin position="218"/>
        <end position="231"/>
    </location>
</feature>
<dbReference type="Proteomes" id="UP000578449">
    <property type="component" value="Unassembled WGS sequence"/>
</dbReference>
<accession>A0A840PMU4</accession>
<name>A0A840PMU4_9ACTN</name>